<comment type="cofactor">
    <cofactor evidence="1">
        <name>Zn(2+)</name>
        <dbReference type="ChEBI" id="CHEBI:29105"/>
    </cofactor>
</comment>
<reference evidence="8" key="2">
    <citation type="submission" date="2025-09" db="UniProtKB">
        <authorList>
            <consortium name="Ensembl"/>
        </authorList>
    </citation>
    <scope>IDENTIFICATION</scope>
</reference>
<keyword evidence="7" id="KW-0862">Zinc</keyword>
<evidence type="ECO:0000313" key="9">
    <source>
        <dbReference type="Proteomes" id="UP000694393"/>
    </source>
</evidence>
<keyword evidence="5" id="KW-0255">Endonuclease</keyword>
<evidence type="ECO:0000256" key="7">
    <source>
        <dbReference type="ARBA" id="ARBA00022833"/>
    </source>
</evidence>
<keyword evidence="4" id="KW-0479">Metal-binding</keyword>
<dbReference type="GO" id="GO:0046872">
    <property type="term" value="F:metal ion binding"/>
    <property type="evidence" value="ECO:0007669"/>
    <property type="project" value="UniProtKB-KW"/>
</dbReference>
<evidence type="ECO:0000256" key="2">
    <source>
        <dbReference type="ARBA" id="ARBA00010875"/>
    </source>
</evidence>
<comment type="similarity">
    <text evidence="2">Belongs to the endoribonuclease YbeY family.</text>
</comment>
<dbReference type="NCBIfam" id="TIGR00043">
    <property type="entry name" value="rRNA maturation RNase YbeY"/>
    <property type="match status" value="1"/>
</dbReference>
<organism evidence="8 9">
    <name type="scientific">Pelusios castaneus</name>
    <name type="common">West African mud turtle</name>
    <dbReference type="NCBI Taxonomy" id="367368"/>
    <lineage>
        <taxon>Eukaryota</taxon>
        <taxon>Metazoa</taxon>
        <taxon>Chordata</taxon>
        <taxon>Craniata</taxon>
        <taxon>Vertebrata</taxon>
        <taxon>Euteleostomi</taxon>
        <taxon>Archelosauria</taxon>
        <taxon>Testudinata</taxon>
        <taxon>Testudines</taxon>
        <taxon>Pleurodira</taxon>
        <taxon>Pelomedusidae</taxon>
        <taxon>Pelusios</taxon>
    </lineage>
</organism>
<dbReference type="GO" id="GO:0006364">
    <property type="term" value="P:rRNA processing"/>
    <property type="evidence" value="ECO:0007669"/>
    <property type="project" value="InterPro"/>
</dbReference>
<evidence type="ECO:0000256" key="1">
    <source>
        <dbReference type="ARBA" id="ARBA00001947"/>
    </source>
</evidence>
<name>A0A8C8S509_9SAUR</name>
<dbReference type="SUPFAM" id="SSF55486">
    <property type="entry name" value="Metalloproteases ('zincins'), catalytic domain"/>
    <property type="match status" value="1"/>
</dbReference>
<sequence length="167" mass="19352">MSLVIRNLQKVIPIRRIPLRRRIEILQKILGVQQFDLGVICVNNKSIQLLNRTYRQKNVPTDVLSFPFHEVNLVLFFFSFPQLLFWSWLCNDTLGRCVALGYPRHLVKLDGDLELVSGLSEGVFFETIFTKCCICSSFTWHDKCMKTAVAEREVFPSISEILLQKDS</sequence>
<dbReference type="InterPro" id="IPR023091">
    <property type="entry name" value="MetalPrtase_cat_dom_sf_prd"/>
</dbReference>
<dbReference type="InterPro" id="IPR002036">
    <property type="entry name" value="YbeY"/>
</dbReference>
<protein>
    <submittedName>
        <fullName evidence="8">Uncharacterized protein</fullName>
    </submittedName>
</protein>
<evidence type="ECO:0000256" key="5">
    <source>
        <dbReference type="ARBA" id="ARBA00022759"/>
    </source>
</evidence>
<evidence type="ECO:0000256" key="3">
    <source>
        <dbReference type="ARBA" id="ARBA00022722"/>
    </source>
</evidence>
<evidence type="ECO:0000313" key="8">
    <source>
        <dbReference type="Ensembl" id="ENSPCEP00000015663.1"/>
    </source>
</evidence>
<keyword evidence="9" id="KW-1185">Reference proteome</keyword>
<dbReference type="AlphaFoldDB" id="A0A8C8S509"/>
<dbReference type="Gene3D" id="3.40.390.30">
    <property type="entry name" value="Metalloproteases ('zincins'), catalytic domain"/>
    <property type="match status" value="1"/>
</dbReference>
<keyword evidence="3" id="KW-0540">Nuclease</keyword>
<dbReference type="Proteomes" id="UP000694393">
    <property type="component" value="Unplaced"/>
</dbReference>
<reference evidence="8" key="1">
    <citation type="submission" date="2025-08" db="UniProtKB">
        <authorList>
            <consortium name="Ensembl"/>
        </authorList>
    </citation>
    <scope>IDENTIFICATION</scope>
</reference>
<evidence type="ECO:0000256" key="6">
    <source>
        <dbReference type="ARBA" id="ARBA00022801"/>
    </source>
</evidence>
<dbReference type="GO" id="GO:0004222">
    <property type="term" value="F:metalloendopeptidase activity"/>
    <property type="evidence" value="ECO:0007669"/>
    <property type="project" value="InterPro"/>
</dbReference>
<dbReference type="Ensembl" id="ENSPCET00000016218.1">
    <property type="protein sequence ID" value="ENSPCEP00000015663.1"/>
    <property type="gene ID" value="ENSPCEG00000012360.1"/>
</dbReference>
<dbReference type="Pfam" id="PF02130">
    <property type="entry name" value="YbeY"/>
    <property type="match status" value="1"/>
</dbReference>
<evidence type="ECO:0000256" key="4">
    <source>
        <dbReference type="ARBA" id="ARBA00022723"/>
    </source>
</evidence>
<dbReference type="GO" id="GO:0004519">
    <property type="term" value="F:endonuclease activity"/>
    <property type="evidence" value="ECO:0007669"/>
    <property type="project" value="UniProtKB-KW"/>
</dbReference>
<accession>A0A8C8S509</accession>
<proteinExistence type="inferred from homology"/>
<keyword evidence="6" id="KW-0378">Hydrolase</keyword>